<keyword evidence="2" id="KW-1185">Reference proteome</keyword>
<accession>V5WFQ3</accession>
<evidence type="ECO:0000313" key="1">
    <source>
        <dbReference type="EMBL" id="AHC13996.1"/>
    </source>
</evidence>
<evidence type="ECO:0000313" key="2">
    <source>
        <dbReference type="Proteomes" id="UP000018680"/>
    </source>
</evidence>
<gene>
    <name evidence="1" type="ORF">L21SP2_0564</name>
</gene>
<reference evidence="1 2" key="1">
    <citation type="journal article" date="2015" name="Stand. Genomic Sci.">
        <title>Complete genome sequence and description of Salinispira pacifica gen. nov., sp. nov., a novel spirochaete isolated form a hypersaline microbial mat.</title>
        <authorList>
            <person name="Ben Hania W."/>
            <person name="Joseph M."/>
            <person name="Schumann P."/>
            <person name="Bunk B."/>
            <person name="Fiebig A."/>
            <person name="Sproer C."/>
            <person name="Klenk H.P."/>
            <person name="Fardeau M.L."/>
            <person name="Spring S."/>
        </authorList>
    </citation>
    <scope>NUCLEOTIDE SEQUENCE [LARGE SCALE GENOMIC DNA]</scope>
    <source>
        <strain evidence="1 2">L21-RPul-D2</strain>
    </source>
</reference>
<dbReference type="AlphaFoldDB" id="V5WFQ3"/>
<protein>
    <submittedName>
        <fullName evidence="1">Uncharacterized protein</fullName>
    </submittedName>
</protein>
<proteinExistence type="predicted"/>
<organism evidence="1 2">
    <name type="scientific">Salinispira pacifica</name>
    <dbReference type="NCBI Taxonomy" id="1307761"/>
    <lineage>
        <taxon>Bacteria</taxon>
        <taxon>Pseudomonadati</taxon>
        <taxon>Spirochaetota</taxon>
        <taxon>Spirochaetia</taxon>
        <taxon>Spirochaetales</taxon>
        <taxon>Spirochaetaceae</taxon>
        <taxon>Salinispira</taxon>
    </lineage>
</organism>
<name>V5WFQ3_9SPIO</name>
<dbReference type="Proteomes" id="UP000018680">
    <property type="component" value="Chromosome"/>
</dbReference>
<dbReference type="KEGG" id="slr:L21SP2_0564"/>
<sequence length="39" mass="4009">MLVSGSIAPRAGARIETIAVVSSRPVHPIAPRAGARIET</sequence>
<dbReference type="HOGENOM" id="CLU_3316699_0_0_12"/>
<dbReference type="EMBL" id="CP006939">
    <property type="protein sequence ID" value="AHC13996.1"/>
    <property type="molecule type" value="Genomic_DNA"/>
</dbReference>